<accession>A0A485M068</accession>
<reference evidence="2" key="1">
    <citation type="submission" date="2019-03" db="EMBL/GenBank/DDBJ databases">
        <authorList>
            <person name="Hao L."/>
        </authorList>
    </citation>
    <scope>NUCLEOTIDE SEQUENCE</scope>
</reference>
<sequence>MSIHSGFGTLSSRSNTVEITTTLFELMEAMVEQTDSEDTAGLHGQGRSQTDLDQDRQIARTIANMFLSGKIRFKHPRNIEQNFPELFD</sequence>
<protein>
    <submittedName>
        <fullName evidence="2">Uncharacterized protein</fullName>
    </submittedName>
</protein>
<name>A0A485M068_9ZZZZ</name>
<evidence type="ECO:0000256" key="1">
    <source>
        <dbReference type="SAM" id="MobiDB-lite"/>
    </source>
</evidence>
<proteinExistence type="predicted"/>
<gene>
    <name evidence="2" type="ORF">SCFA_30037</name>
</gene>
<feature type="region of interest" description="Disordered" evidence="1">
    <location>
        <begin position="34"/>
        <end position="55"/>
    </location>
</feature>
<organism evidence="2">
    <name type="scientific">anaerobic digester metagenome</name>
    <dbReference type="NCBI Taxonomy" id="1263854"/>
    <lineage>
        <taxon>unclassified sequences</taxon>
        <taxon>metagenomes</taxon>
        <taxon>ecological metagenomes</taxon>
    </lineage>
</organism>
<dbReference type="AlphaFoldDB" id="A0A485M068"/>
<dbReference type="EMBL" id="CAADRM010000092">
    <property type="protein sequence ID" value="VFU14508.1"/>
    <property type="molecule type" value="Genomic_DNA"/>
</dbReference>
<evidence type="ECO:0000313" key="2">
    <source>
        <dbReference type="EMBL" id="VFU14508.1"/>
    </source>
</evidence>